<gene>
    <name evidence="6" type="ORF">FHR36_000620</name>
</gene>
<evidence type="ECO:0000256" key="1">
    <source>
        <dbReference type="ARBA" id="ARBA00004308"/>
    </source>
</evidence>
<dbReference type="CDD" id="cd06530">
    <property type="entry name" value="S26_SPase_I"/>
    <property type="match status" value="1"/>
</dbReference>
<protein>
    <submittedName>
        <fullName evidence="6">Nickel-type superoxide dismutase maturation protease</fullName>
    </submittedName>
</protein>
<evidence type="ECO:0000259" key="5">
    <source>
        <dbReference type="Pfam" id="PF00717"/>
    </source>
</evidence>
<dbReference type="GO" id="GO:0006508">
    <property type="term" value="P:proteolysis"/>
    <property type="evidence" value="ECO:0007669"/>
    <property type="project" value="UniProtKB-KW"/>
</dbReference>
<keyword evidence="3" id="KW-0472">Membrane</keyword>
<keyword evidence="2" id="KW-0378">Hydrolase</keyword>
<dbReference type="EMBL" id="JAMZDX010000001">
    <property type="protein sequence ID" value="MCP2307528.1"/>
    <property type="molecule type" value="Genomic_DNA"/>
</dbReference>
<dbReference type="Pfam" id="PF00717">
    <property type="entry name" value="Peptidase_S24"/>
    <property type="match status" value="1"/>
</dbReference>
<dbReference type="GO" id="GO:0008233">
    <property type="term" value="F:peptidase activity"/>
    <property type="evidence" value="ECO:0007669"/>
    <property type="project" value="UniProtKB-KW"/>
</dbReference>
<dbReference type="InterPro" id="IPR052064">
    <property type="entry name" value="Mito_IMP1_subunit"/>
</dbReference>
<evidence type="ECO:0000313" key="6">
    <source>
        <dbReference type="EMBL" id="MCP2307528.1"/>
    </source>
</evidence>
<feature type="compositionally biased region" description="Low complexity" evidence="4">
    <location>
        <begin position="141"/>
        <end position="157"/>
    </location>
</feature>
<comment type="caution">
    <text evidence="6">The sequence shown here is derived from an EMBL/GenBank/DDBJ whole genome shotgun (WGS) entry which is preliminary data.</text>
</comment>
<dbReference type="PANTHER" id="PTHR12383:SF16">
    <property type="entry name" value="MITOCHONDRIAL INNER MEMBRANE PROTEASE SUBUNIT 1"/>
    <property type="match status" value="1"/>
</dbReference>
<accession>A0ABT1IRF8</accession>
<dbReference type="InterPro" id="IPR019533">
    <property type="entry name" value="Peptidase_S26"/>
</dbReference>
<evidence type="ECO:0000256" key="2">
    <source>
        <dbReference type="ARBA" id="ARBA00022801"/>
    </source>
</evidence>
<organism evidence="6 7">
    <name type="scientific">Kitasatospora paracochleata</name>
    <dbReference type="NCBI Taxonomy" id="58354"/>
    <lineage>
        <taxon>Bacteria</taxon>
        <taxon>Bacillati</taxon>
        <taxon>Actinomycetota</taxon>
        <taxon>Actinomycetes</taxon>
        <taxon>Kitasatosporales</taxon>
        <taxon>Streptomycetaceae</taxon>
        <taxon>Kitasatospora</taxon>
    </lineage>
</organism>
<feature type="domain" description="Peptidase S24/S26A/S26B/S26C" evidence="5">
    <location>
        <begin position="10"/>
        <end position="74"/>
    </location>
</feature>
<dbReference type="RefSeq" id="WP_407660781.1">
    <property type="nucleotide sequence ID" value="NZ_BAAAUB010000057.1"/>
</dbReference>
<dbReference type="Proteomes" id="UP001206483">
    <property type="component" value="Unassembled WGS sequence"/>
</dbReference>
<dbReference type="Gene3D" id="2.10.109.10">
    <property type="entry name" value="Umud Fragment, subunit A"/>
    <property type="match status" value="1"/>
</dbReference>
<feature type="region of interest" description="Disordered" evidence="4">
    <location>
        <begin position="131"/>
        <end position="157"/>
    </location>
</feature>
<sequence length="157" mass="17318">MRYRTLFGTVDVRGPSMRRFLLDGDRVLVRYGAPIRPGAVVLFRHPLQQDLLVIKRAVGRRPGGWWMLSDNPLVTTDSREYGPVPAELVLGRVLLRLRPRPAWLAPARAVERAVSRRPLAAVPGLAARLGVHRPPGPLDPLDPTDPLGPGAPLSPER</sequence>
<dbReference type="SUPFAM" id="SSF51306">
    <property type="entry name" value="LexA/Signal peptidase"/>
    <property type="match status" value="1"/>
</dbReference>
<dbReference type="InterPro" id="IPR036286">
    <property type="entry name" value="LexA/Signal_pep-like_sf"/>
</dbReference>
<keyword evidence="6" id="KW-0645">Protease</keyword>
<keyword evidence="7" id="KW-1185">Reference proteome</keyword>
<dbReference type="InterPro" id="IPR014124">
    <property type="entry name" value="Pept_S26A_Sod_Ni_maturase"/>
</dbReference>
<comment type="subcellular location">
    <subcellularLocation>
        <location evidence="1">Endomembrane system</location>
    </subcellularLocation>
</comment>
<dbReference type="InterPro" id="IPR015927">
    <property type="entry name" value="Peptidase_S24_S26A/B/C"/>
</dbReference>
<evidence type="ECO:0000256" key="3">
    <source>
        <dbReference type="ARBA" id="ARBA00023136"/>
    </source>
</evidence>
<proteinExistence type="predicted"/>
<evidence type="ECO:0000256" key="4">
    <source>
        <dbReference type="SAM" id="MobiDB-lite"/>
    </source>
</evidence>
<dbReference type="NCBIfam" id="TIGR02754">
    <property type="entry name" value="sod_Ni_protease"/>
    <property type="match status" value="1"/>
</dbReference>
<name>A0ABT1IRF8_9ACTN</name>
<evidence type="ECO:0000313" key="7">
    <source>
        <dbReference type="Proteomes" id="UP001206483"/>
    </source>
</evidence>
<reference evidence="6 7" key="1">
    <citation type="submission" date="2022-06" db="EMBL/GenBank/DDBJ databases">
        <title>Sequencing the genomes of 1000 actinobacteria strains.</title>
        <authorList>
            <person name="Klenk H.-P."/>
        </authorList>
    </citation>
    <scope>NUCLEOTIDE SEQUENCE [LARGE SCALE GENOMIC DNA]</scope>
    <source>
        <strain evidence="6 7">DSM 41656</strain>
    </source>
</reference>
<dbReference type="PANTHER" id="PTHR12383">
    <property type="entry name" value="PROTEASE FAMILY S26 MITOCHONDRIAL INNER MEMBRANE PROTEASE-RELATED"/>
    <property type="match status" value="1"/>
</dbReference>